<gene>
    <name evidence="3" type="ORF">LACBIDRAFT_234195</name>
</gene>
<dbReference type="Gene3D" id="3.40.50.11210">
    <property type="entry name" value="Rap/Ran-GAP"/>
    <property type="match status" value="1"/>
</dbReference>
<evidence type="ECO:0000313" key="4">
    <source>
        <dbReference type="Proteomes" id="UP000001194"/>
    </source>
</evidence>
<dbReference type="STRING" id="486041.B0D7K2"/>
<dbReference type="SUPFAM" id="SSF111347">
    <property type="entry name" value="Rap/Ran-GAP"/>
    <property type="match status" value="1"/>
</dbReference>
<dbReference type="FunFam" id="3.40.50.11210:FF:000007">
    <property type="entry name" value="Tuberous sclerosis 2"/>
    <property type="match status" value="1"/>
</dbReference>
<dbReference type="PROSITE" id="PS50085">
    <property type="entry name" value="RAPGAP"/>
    <property type="match status" value="1"/>
</dbReference>
<name>B0D7K2_LACBS</name>
<keyword evidence="4" id="KW-1185">Reference proteome</keyword>
<dbReference type="GeneID" id="6075426"/>
<dbReference type="OrthoDB" id="19311at2759"/>
<evidence type="ECO:0000256" key="1">
    <source>
        <dbReference type="ARBA" id="ARBA00022468"/>
    </source>
</evidence>
<dbReference type="InterPro" id="IPR000331">
    <property type="entry name" value="Rap/Ran_GAP_dom"/>
</dbReference>
<dbReference type="InterPro" id="IPR027107">
    <property type="entry name" value="Tuberin/Ral-act_asu"/>
</dbReference>
<protein>
    <submittedName>
        <fullName evidence="3">Predicted protein</fullName>
    </submittedName>
</protein>
<dbReference type="KEGG" id="lbc:LACBIDRAFT_234195"/>
<dbReference type="GO" id="GO:0051056">
    <property type="term" value="P:regulation of small GTPase mediated signal transduction"/>
    <property type="evidence" value="ECO:0007669"/>
    <property type="project" value="InterPro"/>
</dbReference>
<dbReference type="HOGENOM" id="CLU_070870_0_0_1"/>
<dbReference type="InParanoid" id="B0D7K2"/>
<feature type="non-terminal residue" evidence="3">
    <location>
        <position position="1"/>
    </location>
</feature>
<organism evidence="4">
    <name type="scientific">Laccaria bicolor (strain S238N-H82 / ATCC MYA-4686)</name>
    <name type="common">Bicoloured deceiver</name>
    <name type="synonym">Laccaria laccata var. bicolor</name>
    <dbReference type="NCBI Taxonomy" id="486041"/>
    <lineage>
        <taxon>Eukaryota</taxon>
        <taxon>Fungi</taxon>
        <taxon>Dikarya</taxon>
        <taxon>Basidiomycota</taxon>
        <taxon>Agaricomycotina</taxon>
        <taxon>Agaricomycetes</taxon>
        <taxon>Agaricomycetidae</taxon>
        <taxon>Agaricales</taxon>
        <taxon>Agaricineae</taxon>
        <taxon>Hydnangiaceae</taxon>
        <taxon>Laccaria</taxon>
    </lineage>
</organism>
<evidence type="ECO:0000313" key="3">
    <source>
        <dbReference type="EMBL" id="EDR09414.1"/>
    </source>
</evidence>
<dbReference type="Proteomes" id="UP000001194">
    <property type="component" value="Unassembled WGS sequence"/>
</dbReference>
<keyword evidence="1" id="KW-0343">GTPase activation</keyword>
<dbReference type="InterPro" id="IPR035974">
    <property type="entry name" value="Rap/Ran-GAP_sf"/>
</dbReference>
<dbReference type="AlphaFoldDB" id="B0D7K2"/>
<accession>B0D7K2</accession>
<feature type="domain" description="Rap-GAP" evidence="2">
    <location>
        <begin position="7"/>
        <end position="234"/>
    </location>
</feature>
<dbReference type="RefSeq" id="XP_001879763.1">
    <property type="nucleotide sequence ID" value="XM_001879728.1"/>
</dbReference>
<dbReference type="PANTHER" id="PTHR10063:SF0">
    <property type="entry name" value="TUBERIN"/>
    <property type="match status" value="1"/>
</dbReference>
<proteinExistence type="predicted"/>
<dbReference type="GO" id="GO:0033596">
    <property type="term" value="C:TSC1-TSC2 complex"/>
    <property type="evidence" value="ECO:0007669"/>
    <property type="project" value="TreeGrafter"/>
</dbReference>
<dbReference type="GO" id="GO:0032007">
    <property type="term" value="P:negative regulation of TOR signaling"/>
    <property type="evidence" value="ECO:0007669"/>
    <property type="project" value="TreeGrafter"/>
</dbReference>
<sequence length="266" mass="30087">SSLKKFLAGLDRMPVIDTHKVGIMYVGPGQRDEVDILRNSHGSPAYTRFLEGIGRLINLRGQVDVYAGGLDPEEDGEYAYAWWDDIGQILYHTATLMPNNPADPQSNNKKRHIGNDYVRIVWNDSGIPYRFDTLTTQFQFVNIVVDPHSLGAIAAFSNNLHETEYFKVTVQSAPGMPEFAPLGHFKLISAENLPLLVRQLSLLADWFASVFADTQHDTIRVEMKTNWHNRLDAIIRFKNNMPKEEPGECVEGIMGQEAFRDFTTSM</sequence>
<evidence type="ECO:0000259" key="2">
    <source>
        <dbReference type="PROSITE" id="PS50085"/>
    </source>
</evidence>
<dbReference type="Pfam" id="PF02145">
    <property type="entry name" value="Rap_GAP"/>
    <property type="match status" value="1"/>
</dbReference>
<dbReference type="GO" id="GO:0005634">
    <property type="term" value="C:nucleus"/>
    <property type="evidence" value="ECO:0007669"/>
    <property type="project" value="InterPro"/>
</dbReference>
<dbReference type="PANTHER" id="PTHR10063">
    <property type="entry name" value="TUBERIN"/>
    <property type="match status" value="1"/>
</dbReference>
<dbReference type="EMBL" id="DS547099">
    <property type="protein sequence ID" value="EDR09414.1"/>
    <property type="molecule type" value="Genomic_DNA"/>
</dbReference>
<dbReference type="GO" id="GO:0005096">
    <property type="term" value="F:GTPase activator activity"/>
    <property type="evidence" value="ECO:0007669"/>
    <property type="project" value="UniProtKB-KW"/>
</dbReference>
<reference evidence="3 4" key="1">
    <citation type="journal article" date="2008" name="Nature">
        <title>The genome of Laccaria bicolor provides insights into mycorrhizal symbiosis.</title>
        <authorList>
            <person name="Martin F."/>
            <person name="Aerts A."/>
            <person name="Ahren D."/>
            <person name="Brun A."/>
            <person name="Danchin E.G.J."/>
            <person name="Duchaussoy F."/>
            <person name="Gibon J."/>
            <person name="Kohler A."/>
            <person name="Lindquist E."/>
            <person name="Pereda V."/>
            <person name="Salamov A."/>
            <person name="Shapiro H.J."/>
            <person name="Wuyts J."/>
            <person name="Blaudez D."/>
            <person name="Buee M."/>
            <person name="Brokstein P."/>
            <person name="Canbaeck B."/>
            <person name="Cohen D."/>
            <person name="Courty P.E."/>
            <person name="Coutinho P.M."/>
            <person name="Delaruelle C."/>
            <person name="Detter J.C."/>
            <person name="Deveau A."/>
            <person name="DiFazio S."/>
            <person name="Duplessis S."/>
            <person name="Fraissinet-Tachet L."/>
            <person name="Lucic E."/>
            <person name="Frey-Klett P."/>
            <person name="Fourrey C."/>
            <person name="Feussner I."/>
            <person name="Gay G."/>
            <person name="Grimwood J."/>
            <person name="Hoegger P.J."/>
            <person name="Jain P."/>
            <person name="Kilaru S."/>
            <person name="Labbe J."/>
            <person name="Lin Y.C."/>
            <person name="Legue V."/>
            <person name="Le Tacon F."/>
            <person name="Marmeisse R."/>
            <person name="Melayah D."/>
            <person name="Montanini B."/>
            <person name="Muratet M."/>
            <person name="Nehls U."/>
            <person name="Niculita-Hirzel H."/>
            <person name="Oudot-Le Secq M.P."/>
            <person name="Peter M."/>
            <person name="Quesneville H."/>
            <person name="Rajashekar B."/>
            <person name="Reich M."/>
            <person name="Rouhier N."/>
            <person name="Schmutz J."/>
            <person name="Yin T."/>
            <person name="Chalot M."/>
            <person name="Henrissat B."/>
            <person name="Kuees U."/>
            <person name="Lucas S."/>
            <person name="Van de Peer Y."/>
            <person name="Podila G.K."/>
            <person name="Polle A."/>
            <person name="Pukkila P.J."/>
            <person name="Richardson P.M."/>
            <person name="Rouze P."/>
            <person name="Sanders I.R."/>
            <person name="Stajich J.E."/>
            <person name="Tunlid A."/>
            <person name="Tuskan G."/>
            <person name="Grigoriev I.V."/>
        </authorList>
    </citation>
    <scope>NUCLEOTIDE SEQUENCE [LARGE SCALE GENOMIC DNA]</scope>
    <source>
        <strain evidence="4">S238N-H82 / ATCC MYA-4686</strain>
    </source>
</reference>